<dbReference type="Pfam" id="PF25944">
    <property type="entry name" value="Beta-barrel_RND"/>
    <property type="match status" value="1"/>
</dbReference>
<dbReference type="InterPro" id="IPR058626">
    <property type="entry name" value="MdtA-like_b-barrel"/>
</dbReference>
<dbReference type="RefSeq" id="WP_169068403.1">
    <property type="nucleotide sequence ID" value="NZ_SPMY01000079.1"/>
</dbReference>
<proteinExistence type="inferred from homology"/>
<protein>
    <submittedName>
        <fullName evidence="11">Efflux RND transporter periplasmic adaptor subunit</fullName>
    </submittedName>
</protein>
<dbReference type="Gene3D" id="1.10.287.470">
    <property type="entry name" value="Helix hairpin bin"/>
    <property type="match status" value="1"/>
</dbReference>
<dbReference type="SUPFAM" id="SSF111369">
    <property type="entry name" value="HlyD-like secretion proteins"/>
    <property type="match status" value="1"/>
</dbReference>
<comment type="subcellular location">
    <subcellularLocation>
        <location evidence="1">Cell membrane</location>
    </subcellularLocation>
</comment>
<feature type="domain" description="Multidrug resistance protein MdtA-like C-terminal permuted SH3" evidence="10">
    <location>
        <begin position="323"/>
        <end position="382"/>
    </location>
</feature>
<dbReference type="PANTHER" id="PTHR30469">
    <property type="entry name" value="MULTIDRUG RESISTANCE PROTEIN MDTA"/>
    <property type="match status" value="1"/>
</dbReference>
<feature type="domain" description="Multidrug resistance protein MdtA-like alpha-helical hairpin" evidence="7">
    <location>
        <begin position="132"/>
        <end position="200"/>
    </location>
</feature>
<dbReference type="InterPro" id="IPR058624">
    <property type="entry name" value="MdtA-like_HH"/>
</dbReference>
<dbReference type="Pfam" id="PF25876">
    <property type="entry name" value="HH_MFP_RND"/>
    <property type="match status" value="1"/>
</dbReference>
<evidence type="ECO:0000313" key="12">
    <source>
        <dbReference type="Proteomes" id="UP000749010"/>
    </source>
</evidence>
<evidence type="ECO:0000256" key="3">
    <source>
        <dbReference type="ARBA" id="ARBA00022448"/>
    </source>
</evidence>
<evidence type="ECO:0000259" key="8">
    <source>
        <dbReference type="Pfam" id="PF25917"/>
    </source>
</evidence>
<keyword evidence="6" id="KW-0472">Membrane</keyword>
<keyword evidence="12" id="KW-1185">Reference proteome</keyword>
<dbReference type="InterPro" id="IPR058625">
    <property type="entry name" value="MdtA-like_BSH"/>
</dbReference>
<dbReference type="Gene3D" id="2.40.50.100">
    <property type="match status" value="1"/>
</dbReference>
<keyword evidence="5" id="KW-0997">Cell inner membrane</keyword>
<dbReference type="InterPro" id="IPR058627">
    <property type="entry name" value="MdtA-like_C"/>
</dbReference>
<evidence type="ECO:0000256" key="4">
    <source>
        <dbReference type="ARBA" id="ARBA00022475"/>
    </source>
</evidence>
<comment type="caution">
    <text evidence="11">The sequence shown here is derived from an EMBL/GenBank/DDBJ whole genome shotgun (WGS) entry which is preliminary data.</text>
</comment>
<accession>A0ABX1U0A9</accession>
<evidence type="ECO:0000313" key="11">
    <source>
        <dbReference type="EMBL" id="NMQ29954.1"/>
    </source>
</evidence>
<name>A0ABX1U0A9_9PROT</name>
<evidence type="ECO:0000256" key="5">
    <source>
        <dbReference type="ARBA" id="ARBA00022519"/>
    </source>
</evidence>
<dbReference type="PANTHER" id="PTHR30469:SF36">
    <property type="entry name" value="BLL3903 PROTEIN"/>
    <property type="match status" value="1"/>
</dbReference>
<feature type="domain" description="Multidrug resistance protein MdtA-like barrel-sandwich hybrid" evidence="8">
    <location>
        <begin position="93"/>
        <end position="233"/>
    </location>
</feature>
<dbReference type="Pfam" id="PF25917">
    <property type="entry name" value="BSH_RND"/>
    <property type="match status" value="1"/>
</dbReference>
<feature type="domain" description="Multidrug resistance protein MdtA-like beta-barrel" evidence="9">
    <location>
        <begin position="238"/>
        <end position="319"/>
    </location>
</feature>
<evidence type="ECO:0000256" key="6">
    <source>
        <dbReference type="ARBA" id="ARBA00023136"/>
    </source>
</evidence>
<organism evidence="11 12">
    <name type="scientific">Candidatus Accumulibacter phosphatis</name>
    <dbReference type="NCBI Taxonomy" id="327160"/>
    <lineage>
        <taxon>Bacteria</taxon>
        <taxon>Pseudomonadati</taxon>
        <taxon>Pseudomonadota</taxon>
        <taxon>Betaproteobacteria</taxon>
        <taxon>Candidatus Accumulibacter</taxon>
    </lineage>
</organism>
<sequence>MLPSQHITGLFRDMAIIHRSTPCRSASSRSWFVVASIALSASLLGGCGADQQPAGKALIASEASVPVVVVNAQRKTVPLSVEGIGTVEAIASVAVKSRIDGQIVKVAFADGDDVKPGQVLFEMDCRPALAQLGQAEAKLASDMALLARARAQDARYQDLLRQRFVSADGYQQYKTNLDSALANAAAARATVDSARLQIDYCTIRAPIAGRAGRIMIQQGNLVKANDGNPLVVINQLTPIFVNFSVPEQYLAQVRSAGAGVVKVVATDADGKAVEASATLAFVDNAVDPATGTVKLRASVANRDSGLWPGQFVHAVLALGERADALIVPAEAVQTGPRGSYVFVVGADGKAQLRDVVVERTAGAEALIAEGLAVGETVVVDGQSRLLPGSPIVIRDAAGKS</sequence>
<evidence type="ECO:0000256" key="2">
    <source>
        <dbReference type="ARBA" id="ARBA00009477"/>
    </source>
</evidence>
<evidence type="ECO:0000256" key="1">
    <source>
        <dbReference type="ARBA" id="ARBA00004236"/>
    </source>
</evidence>
<comment type="similarity">
    <text evidence="2">Belongs to the membrane fusion protein (MFP) (TC 8.A.1) family.</text>
</comment>
<dbReference type="Proteomes" id="UP000749010">
    <property type="component" value="Unassembled WGS sequence"/>
</dbReference>
<dbReference type="EMBL" id="SPMY01000079">
    <property type="protein sequence ID" value="NMQ29954.1"/>
    <property type="molecule type" value="Genomic_DNA"/>
</dbReference>
<keyword evidence="4" id="KW-1003">Cell membrane</keyword>
<dbReference type="Gene3D" id="2.40.30.170">
    <property type="match status" value="1"/>
</dbReference>
<evidence type="ECO:0000259" key="9">
    <source>
        <dbReference type="Pfam" id="PF25944"/>
    </source>
</evidence>
<dbReference type="NCBIfam" id="TIGR01730">
    <property type="entry name" value="RND_mfp"/>
    <property type="match status" value="1"/>
</dbReference>
<dbReference type="InterPro" id="IPR006143">
    <property type="entry name" value="RND_pump_MFP"/>
</dbReference>
<evidence type="ECO:0000259" key="10">
    <source>
        <dbReference type="Pfam" id="PF25967"/>
    </source>
</evidence>
<evidence type="ECO:0000259" key="7">
    <source>
        <dbReference type="Pfam" id="PF25876"/>
    </source>
</evidence>
<reference evidence="11 12" key="1">
    <citation type="submission" date="2019-03" db="EMBL/GenBank/DDBJ databases">
        <title>Metabolic reconstructions from genomes of highly enriched 'Candidatus Accumulibacter' and 'Candidatus Competibacter' bioreactor populations.</title>
        <authorList>
            <person name="Annavajhala M.K."/>
            <person name="Welles L."/>
            <person name="Abbas B."/>
            <person name="Sorokin D."/>
            <person name="Park H."/>
            <person name="Van Loosdrecht M."/>
            <person name="Chandran K."/>
        </authorList>
    </citation>
    <scope>NUCLEOTIDE SEQUENCE [LARGE SCALE GENOMIC DNA]</scope>
    <source>
        <strain evidence="11 12">SBR_S</strain>
    </source>
</reference>
<dbReference type="Pfam" id="PF25967">
    <property type="entry name" value="RND-MFP_C"/>
    <property type="match status" value="1"/>
</dbReference>
<dbReference type="Gene3D" id="2.40.420.20">
    <property type="match status" value="1"/>
</dbReference>
<keyword evidence="3" id="KW-0813">Transport</keyword>
<gene>
    <name evidence="11" type="ORF">E4Q23_20650</name>
</gene>